<protein>
    <submittedName>
        <fullName evidence="1">Uncharacterized protein</fullName>
    </submittedName>
</protein>
<evidence type="ECO:0000313" key="1">
    <source>
        <dbReference type="EMBL" id="KAJ2794828.1"/>
    </source>
</evidence>
<accession>A0ACC1KU88</accession>
<evidence type="ECO:0000313" key="2">
    <source>
        <dbReference type="Proteomes" id="UP001140087"/>
    </source>
</evidence>
<proteinExistence type="predicted"/>
<gene>
    <name evidence="1" type="ORF">H4R21_005346</name>
</gene>
<organism evidence="1 2">
    <name type="scientific">Coemansia helicoidea</name>
    <dbReference type="NCBI Taxonomy" id="1286919"/>
    <lineage>
        <taxon>Eukaryota</taxon>
        <taxon>Fungi</taxon>
        <taxon>Fungi incertae sedis</taxon>
        <taxon>Zoopagomycota</taxon>
        <taxon>Kickxellomycotina</taxon>
        <taxon>Kickxellomycetes</taxon>
        <taxon>Kickxellales</taxon>
        <taxon>Kickxellaceae</taxon>
        <taxon>Coemansia</taxon>
    </lineage>
</organism>
<dbReference type="Proteomes" id="UP001140087">
    <property type="component" value="Unassembled WGS sequence"/>
</dbReference>
<comment type="caution">
    <text evidence="1">The sequence shown here is derived from an EMBL/GenBank/DDBJ whole genome shotgun (WGS) entry which is preliminary data.</text>
</comment>
<keyword evidence="2" id="KW-1185">Reference proteome</keyword>
<name>A0ACC1KU88_9FUNG</name>
<dbReference type="EMBL" id="JANBUN010002366">
    <property type="protein sequence ID" value="KAJ2794828.1"/>
    <property type="molecule type" value="Genomic_DNA"/>
</dbReference>
<reference evidence="1" key="1">
    <citation type="submission" date="2022-07" db="EMBL/GenBank/DDBJ databases">
        <title>Phylogenomic reconstructions and comparative analyses of Kickxellomycotina fungi.</title>
        <authorList>
            <person name="Reynolds N.K."/>
            <person name="Stajich J.E."/>
            <person name="Barry K."/>
            <person name="Grigoriev I.V."/>
            <person name="Crous P."/>
            <person name="Smith M.E."/>
        </authorList>
    </citation>
    <scope>NUCLEOTIDE SEQUENCE</scope>
    <source>
        <strain evidence="1">BCRC 34780</strain>
    </source>
</reference>
<sequence length="220" mass="24674">MLSPEVLVGRGVDVVTCDQRAGEFIVTFPQSYHAGFNQGLNFNEAVNFATPDWMPYGVSSVDRYRQYARHPVFSHDELLMTMHDAGPVYQTQAWFRAALVDMLRGELAERLRVRALWPAGADALREAPWNEFEPPDADVPEDARQQCLVCRAFSYLSAVVCDCSSNYVTCLRHAEKVRGLFSCRCAATARTCFGVELTCVLCVLCVLRHPPSSSPPFFVR</sequence>